<dbReference type="PANTHER" id="PTHR13504:SF38">
    <property type="entry name" value="FIDO DOMAIN-CONTAINING PROTEIN"/>
    <property type="match status" value="1"/>
</dbReference>
<dbReference type="EMBL" id="JAQQWL010000006">
    <property type="protein sequence ID" value="KAK8068744.1"/>
    <property type="molecule type" value="Genomic_DNA"/>
</dbReference>
<dbReference type="InterPro" id="IPR003812">
    <property type="entry name" value="Fido"/>
</dbReference>
<name>A0ABR1VC15_9PEZI</name>
<feature type="domain" description="Fido" evidence="1">
    <location>
        <begin position="121"/>
        <end position="284"/>
    </location>
</feature>
<dbReference type="GeneID" id="92089832"/>
<sequence>MDDICRVYSPDQDSKALFSKAAQWLATIQPAAPFSAQKPEVIEKQLKDSIMRSIFGSNQIERAGLGWTRPSRSASEFWTVKTWKSPTREHPTFARGRGEVINHVKAFQFVLDRVVALDEPFSEKLLKDTHRTLCSDTAIDHHDGKGKVIGVTQAKEYAGIYRNVVVGAGNTLFTPPQFVPKKMKELVEQLNTDIQAAMEKKVIDPMSLAAKYSMDFVQIHPFQDGNGRFAGVVVPIGESKEDREEYMGIKKRASAEAADHGEYAVFVLNKCETRLRALKKKLTGRK</sequence>
<gene>
    <name evidence="2" type="ORF">PG994_005360</name>
</gene>
<keyword evidence="3" id="KW-1185">Reference proteome</keyword>
<dbReference type="PROSITE" id="PS51459">
    <property type="entry name" value="FIDO"/>
    <property type="match status" value="1"/>
</dbReference>
<protein>
    <recommendedName>
        <fullName evidence="1">Fido domain-containing protein</fullName>
    </recommendedName>
</protein>
<proteinExistence type="predicted"/>
<dbReference type="PANTHER" id="PTHR13504">
    <property type="entry name" value="FIDO DOMAIN-CONTAINING PROTEIN DDB_G0283145"/>
    <property type="match status" value="1"/>
</dbReference>
<dbReference type="Proteomes" id="UP001480595">
    <property type="component" value="Unassembled WGS sequence"/>
</dbReference>
<dbReference type="InterPro" id="IPR036597">
    <property type="entry name" value="Fido-like_dom_sf"/>
</dbReference>
<comment type="caution">
    <text evidence="2">The sequence shown here is derived from an EMBL/GenBank/DDBJ whole genome shotgun (WGS) entry which is preliminary data.</text>
</comment>
<dbReference type="Pfam" id="PF02661">
    <property type="entry name" value="Fic"/>
    <property type="match status" value="1"/>
</dbReference>
<evidence type="ECO:0000259" key="1">
    <source>
        <dbReference type="PROSITE" id="PS51459"/>
    </source>
</evidence>
<dbReference type="RefSeq" id="XP_066716038.1">
    <property type="nucleotide sequence ID" value="XM_066856769.1"/>
</dbReference>
<dbReference type="SUPFAM" id="SSF140931">
    <property type="entry name" value="Fic-like"/>
    <property type="match status" value="1"/>
</dbReference>
<evidence type="ECO:0000313" key="3">
    <source>
        <dbReference type="Proteomes" id="UP001480595"/>
    </source>
</evidence>
<dbReference type="Gene3D" id="1.10.3290.10">
    <property type="entry name" value="Fido-like domain"/>
    <property type="match status" value="1"/>
</dbReference>
<reference evidence="2 3" key="1">
    <citation type="submission" date="2023-01" db="EMBL/GenBank/DDBJ databases">
        <title>Analysis of 21 Apiospora genomes using comparative genomics revels a genus with tremendous synthesis potential of carbohydrate active enzymes and secondary metabolites.</title>
        <authorList>
            <person name="Sorensen T."/>
        </authorList>
    </citation>
    <scope>NUCLEOTIDE SEQUENCE [LARGE SCALE GENOMIC DNA]</scope>
    <source>
        <strain evidence="2 3">CBS 135458</strain>
    </source>
</reference>
<dbReference type="InterPro" id="IPR040198">
    <property type="entry name" value="Fido_containing"/>
</dbReference>
<evidence type="ECO:0000313" key="2">
    <source>
        <dbReference type="EMBL" id="KAK8068744.1"/>
    </source>
</evidence>
<organism evidence="2 3">
    <name type="scientific">Apiospora phragmitis</name>
    <dbReference type="NCBI Taxonomy" id="2905665"/>
    <lineage>
        <taxon>Eukaryota</taxon>
        <taxon>Fungi</taxon>
        <taxon>Dikarya</taxon>
        <taxon>Ascomycota</taxon>
        <taxon>Pezizomycotina</taxon>
        <taxon>Sordariomycetes</taxon>
        <taxon>Xylariomycetidae</taxon>
        <taxon>Amphisphaeriales</taxon>
        <taxon>Apiosporaceae</taxon>
        <taxon>Apiospora</taxon>
    </lineage>
</organism>
<accession>A0ABR1VC15</accession>